<dbReference type="Proteomes" id="UP000508034">
    <property type="component" value="Unassembled WGS sequence"/>
</dbReference>
<dbReference type="Pfam" id="PF00149">
    <property type="entry name" value="Metallophos"/>
    <property type="match status" value="1"/>
</dbReference>
<name>A0A160LKN8_BACTI</name>
<dbReference type="PANTHER" id="PTHR43143:SF1">
    <property type="entry name" value="SERINE_THREONINE-PROTEIN PHOSPHATASE CPPED1"/>
    <property type="match status" value="1"/>
</dbReference>
<dbReference type="Gene3D" id="2.80.10.50">
    <property type="match status" value="1"/>
</dbReference>
<dbReference type="InterPro" id="IPR051918">
    <property type="entry name" value="STPP_CPPED1"/>
</dbReference>
<protein>
    <submittedName>
        <fullName evidence="3">Main hemagglutinin component</fullName>
    </submittedName>
</protein>
<reference evidence="2" key="1">
    <citation type="journal article" date="2017" name="Res. Microbiol.">
        <title>Comparative genomics of extrachromosomal elements in Bacillus thuringiensis subsp. israelensis.</title>
        <authorList>
            <person name="Bolotin A."/>
            <person name="Gillis A."/>
            <person name="Sanchis V."/>
            <person name="Nielsen-LeRoux C."/>
            <person name="Mahillon J."/>
            <person name="Lereclus D."/>
            <person name="Sorokin A."/>
        </authorList>
    </citation>
    <scope>NUCLEOTIDE SEQUENCE</scope>
    <source>
        <strain evidence="2">AM65-52</strain>
        <plasmid evidence="2">pAM65-52-6-16K</plasmid>
    </source>
</reference>
<dbReference type="AlphaFoldDB" id="A0A160LKN8"/>
<sequence length="475" mass="53635">MWRNQKQISNFTAPPGLIQSLVITSDPQYPWTDCTEGPPFNNCNISSVSPCFNVKNEDQSTKERRSEALIREQYNNINSYMNSLSGVNGAVLINGDVTAYGHGWQWNKMNSLMNTLNRTYYYGLGNHDIGNTGVPLDCANNGCFKNSMHNFINNHIFSASRRSTVKGVDFRTGTEWNGSIGFRDYERGSFAYVLEFGNIHSIQLQNYPTMRAEAKSFTHATYIEPNFNWLRDRLIAARNGGKTIIINVHQSGSLTTEYTNLFQQYGVRAVFSGHVHTSYGNVGTINNIPHFRSGSAMYRTYLILEQFSNRLDTYAVSCNDWRNRCLVNPIFSGQHQIVTALNNSSVLSFDGSPDGNVVLSSNNNASTQKWNFSYNSTKNGYIISSPSNTNLVLAWNAEGTSRNVFATPFVSAYDEHYWALERVNNNEYIFKNKKNPNLVLDVFNSQTSNGTNISVHERHALNTTARNQTFLIYPI</sequence>
<evidence type="ECO:0000313" key="2">
    <source>
        <dbReference type="EMBL" id="AND28830.1"/>
    </source>
</evidence>
<organism evidence="2">
    <name type="scientific">Bacillus thuringiensis subsp. israelensis</name>
    <dbReference type="NCBI Taxonomy" id="1430"/>
    <lineage>
        <taxon>Bacteria</taxon>
        <taxon>Bacillati</taxon>
        <taxon>Bacillota</taxon>
        <taxon>Bacilli</taxon>
        <taxon>Bacillales</taxon>
        <taxon>Bacillaceae</taxon>
        <taxon>Bacillus</taxon>
        <taxon>Bacillus cereus group</taxon>
    </lineage>
</organism>
<dbReference type="InterPro" id="IPR004843">
    <property type="entry name" value="Calcineurin-like_PHP"/>
</dbReference>
<dbReference type="EMBL" id="CAAKHA010000033">
    <property type="protein sequence ID" value="VIJ08188.1"/>
    <property type="molecule type" value="Genomic_DNA"/>
</dbReference>
<evidence type="ECO:0000313" key="4">
    <source>
        <dbReference type="Proteomes" id="UP000508034"/>
    </source>
</evidence>
<dbReference type="PANTHER" id="PTHR43143">
    <property type="entry name" value="METALLOPHOSPHOESTERASE, CALCINEURIN SUPERFAMILY"/>
    <property type="match status" value="1"/>
</dbReference>
<dbReference type="SUPFAM" id="SSF56300">
    <property type="entry name" value="Metallo-dependent phosphatases"/>
    <property type="match status" value="1"/>
</dbReference>
<evidence type="ECO:0000313" key="3">
    <source>
        <dbReference type="EMBL" id="VIJ08188.1"/>
    </source>
</evidence>
<dbReference type="Gene3D" id="3.60.21.10">
    <property type="match status" value="1"/>
</dbReference>
<dbReference type="InterPro" id="IPR035992">
    <property type="entry name" value="Ricin_B-like_lectins"/>
</dbReference>
<dbReference type="InterPro" id="IPR029052">
    <property type="entry name" value="Metallo-depent_PP-like"/>
</dbReference>
<dbReference type="SMART" id="SM00458">
    <property type="entry name" value="RICIN"/>
    <property type="match status" value="1"/>
</dbReference>
<accession>A0A160LKN8</accession>
<evidence type="ECO:0000259" key="1">
    <source>
        <dbReference type="SMART" id="SM00458"/>
    </source>
</evidence>
<geneLocation type="plasmid" evidence="2">
    <name>pAM65-52-6-16K</name>
</geneLocation>
<dbReference type="GO" id="GO:0016787">
    <property type="term" value="F:hydrolase activity"/>
    <property type="evidence" value="ECO:0007669"/>
    <property type="project" value="InterPro"/>
</dbReference>
<dbReference type="RefSeq" id="WP_103656410.1">
    <property type="nucleotide sequence ID" value="NZ_CAAKHA010000033.1"/>
</dbReference>
<dbReference type="EMBL" id="CP013281">
    <property type="protein sequence ID" value="AND28830.1"/>
    <property type="molecule type" value="Genomic_DNA"/>
</dbReference>
<proteinExistence type="predicted"/>
<feature type="domain" description="Ricin B lectin" evidence="1">
    <location>
        <begin position="334"/>
        <end position="473"/>
    </location>
</feature>
<dbReference type="SUPFAM" id="SSF50370">
    <property type="entry name" value="Ricin B-like lectins"/>
    <property type="match status" value="1"/>
</dbReference>
<keyword evidence="2" id="KW-0614">Plasmid</keyword>
<dbReference type="Pfam" id="PF14200">
    <property type="entry name" value="RicinB_lectin_2"/>
    <property type="match status" value="1"/>
</dbReference>
<dbReference type="CDD" id="cd23445">
    <property type="entry name" value="beta-trefoil_Ricin_HA17-like"/>
    <property type="match status" value="1"/>
</dbReference>
<gene>
    <name evidence="2" type="ORF">ATN07_34550</name>
    <name evidence="3" type="ORF">BTAR23_AR23_06236</name>
</gene>
<reference evidence="3 4" key="2">
    <citation type="submission" date="2019-04" db="EMBL/GenBank/DDBJ databases">
        <authorList>
            <person name="Patino-Navarrete R."/>
            <person name="Patino Navarrete R."/>
        </authorList>
    </citation>
    <scope>NUCLEOTIDE SEQUENCE [LARGE SCALE GENOMIC DNA]</scope>
    <source>
        <strain evidence="3">Bacillus thuringiensis strain AR23</strain>
    </source>
</reference>
<dbReference type="InterPro" id="IPR000772">
    <property type="entry name" value="Ricin_B_lectin"/>
</dbReference>
<dbReference type="PROSITE" id="PS50231">
    <property type="entry name" value="RICIN_B_LECTIN"/>
    <property type="match status" value="1"/>
</dbReference>